<dbReference type="FunCoup" id="A0A200QRB0">
    <property type="interactions" value="72"/>
</dbReference>
<proteinExistence type="predicted"/>
<sequence length="296" mass="33662">MMMNSSTNYQQKQVEVDELLLDFYSCNNNLITSTPASPLLNTENNPTIEDFFYNTVNTNHLLPYYDPLLSFTPEIIPLDDFHSTYNNQYPKRQRSYINDNCYSDFTVLNNYFNEYSSLNNYPSSHQFLLPEFLYPPQTSINIEAAPIAPLCSVDDVENNGNKKSNSGYLSAQSVAARQRRRKISEKTQQLGKLIPGGSRMNTAEMFQAAFKYVKYLQAQVGILELMGSIQENKNLSLSSSSSLEVLLASTTIQEKLYSEEKCLIPKEFVEIVAKDHEIQSHPLISKDINSLVPLET</sequence>
<evidence type="ECO:0000256" key="1">
    <source>
        <dbReference type="ARBA" id="ARBA00004123"/>
    </source>
</evidence>
<protein>
    <submittedName>
        <fullName evidence="6">Myc-type</fullName>
    </submittedName>
</protein>
<dbReference type="InParanoid" id="A0A200QRB0"/>
<reference evidence="6 7" key="1">
    <citation type="journal article" date="2017" name="Mol. Plant">
        <title>The Genome of Medicinal Plant Macleaya cordata Provides New Insights into Benzylisoquinoline Alkaloids Metabolism.</title>
        <authorList>
            <person name="Liu X."/>
            <person name="Liu Y."/>
            <person name="Huang P."/>
            <person name="Ma Y."/>
            <person name="Qing Z."/>
            <person name="Tang Q."/>
            <person name="Cao H."/>
            <person name="Cheng P."/>
            <person name="Zheng Y."/>
            <person name="Yuan Z."/>
            <person name="Zhou Y."/>
            <person name="Liu J."/>
            <person name="Tang Z."/>
            <person name="Zhuo Y."/>
            <person name="Zhang Y."/>
            <person name="Yu L."/>
            <person name="Huang J."/>
            <person name="Yang P."/>
            <person name="Peng Q."/>
            <person name="Zhang J."/>
            <person name="Jiang W."/>
            <person name="Zhang Z."/>
            <person name="Lin K."/>
            <person name="Ro D.K."/>
            <person name="Chen X."/>
            <person name="Xiong X."/>
            <person name="Shang Y."/>
            <person name="Huang S."/>
            <person name="Zeng J."/>
        </authorList>
    </citation>
    <scope>NUCLEOTIDE SEQUENCE [LARGE SCALE GENOMIC DNA]</scope>
    <source>
        <strain evidence="7">cv. BLH2017</strain>
        <tissue evidence="6">Root</tissue>
    </source>
</reference>
<dbReference type="GO" id="GO:0046983">
    <property type="term" value="F:protein dimerization activity"/>
    <property type="evidence" value="ECO:0007669"/>
    <property type="project" value="InterPro"/>
</dbReference>
<evidence type="ECO:0000259" key="5">
    <source>
        <dbReference type="PROSITE" id="PS50888"/>
    </source>
</evidence>
<dbReference type="PROSITE" id="PS50888">
    <property type="entry name" value="BHLH"/>
    <property type="match status" value="1"/>
</dbReference>
<evidence type="ECO:0000256" key="2">
    <source>
        <dbReference type="ARBA" id="ARBA00023015"/>
    </source>
</evidence>
<dbReference type="EMBL" id="MVGT01001324">
    <property type="protein sequence ID" value="OVA12952.1"/>
    <property type="molecule type" value="Genomic_DNA"/>
</dbReference>
<evidence type="ECO:0000313" key="6">
    <source>
        <dbReference type="EMBL" id="OVA12952.1"/>
    </source>
</evidence>
<keyword evidence="2" id="KW-0805">Transcription regulation</keyword>
<dbReference type="SUPFAM" id="SSF47459">
    <property type="entry name" value="HLH, helix-loop-helix DNA-binding domain"/>
    <property type="match status" value="1"/>
</dbReference>
<dbReference type="InterPro" id="IPR045843">
    <property type="entry name" value="IND-like"/>
</dbReference>
<keyword evidence="4" id="KW-0539">Nucleus</keyword>
<accession>A0A200QRB0</accession>
<keyword evidence="7" id="KW-1185">Reference proteome</keyword>
<dbReference type="SMART" id="SM00353">
    <property type="entry name" value="HLH"/>
    <property type="match status" value="1"/>
</dbReference>
<dbReference type="Proteomes" id="UP000195402">
    <property type="component" value="Unassembled WGS sequence"/>
</dbReference>
<dbReference type="Pfam" id="PF00010">
    <property type="entry name" value="HLH"/>
    <property type="match status" value="1"/>
</dbReference>
<gene>
    <name evidence="6" type="ORF">BVC80_1159g3</name>
</gene>
<dbReference type="AlphaFoldDB" id="A0A200QRB0"/>
<dbReference type="Gene3D" id="4.10.280.10">
    <property type="entry name" value="Helix-loop-helix DNA-binding domain"/>
    <property type="match status" value="1"/>
</dbReference>
<comment type="subcellular location">
    <subcellularLocation>
        <location evidence="1">Nucleus</location>
    </subcellularLocation>
</comment>
<comment type="caution">
    <text evidence="6">The sequence shown here is derived from an EMBL/GenBank/DDBJ whole genome shotgun (WGS) entry which is preliminary data.</text>
</comment>
<evidence type="ECO:0000256" key="3">
    <source>
        <dbReference type="ARBA" id="ARBA00023163"/>
    </source>
</evidence>
<dbReference type="GO" id="GO:0005634">
    <property type="term" value="C:nucleus"/>
    <property type="evidence" value="ECO:0007669"/>
    <property type="project" value="UniProtKB-SubCell"/>
</dbReference>
<dbReference type="OrthoDB" id="1921534at2759"/>
<dbReference type="InterPro" id="IPR011598">
    <property type="entry name" value="bHLH_dom"/>
</dbReference>
<name>A0A200QRB0_MACCD</name>
<dbReference type="STRING" id="56857.A0A200QRB0"/>
<dbReference type="GO" id="GO:0003700">
    <property type="term" value="F:DNA-binding transcription factor activity"/>
    <property type="evidence" value="ECO:0007669"/>
    <property type="project" value="InterPro"/>
</dbReference>
<feature type="domain" description="BHLH" evidence="5">
    <location>
        <begin position="167"/>
        <end position="216"/>
    </location>
</feature>
<dbReference type="PANTHER" id="PTHR45914">
    <property type="entry name" value="TRANSCRIPTION FACTOR HEC3-RELATED"/>
    <property type="match status" value="1"/>
</dbReference>
<evidence type="ECO:0000313" key="7">
    <source>
        <dbReference type="Proteomes" id="UP000195402"/>
    </source>
</evidence>
<dbReference type="InterPro" id="IPR036638">
    <property type="entry name" value="HLH_DNA-bd_sf"/>
</dbReference>
<evidence type="ECO:0000256" key="4">
    <source>
        <dbReference type="ARBA" id="ARBA00023242"/>
    </source>
</evidence>
<keyword evidence="3" id="KW-0804">Transcription</keyword>
<organism evidence="6 7">
    <name type="scientific">Macleaya cordata</name>
    <name type="common">Five-seeded plume-poppy</name>
    <name type="synonym">Bocconia cordata</name>
    <dbReference type="NCBI Taxonomy" id="56857"/>
    <lineage>
        <taxon>Eukaryota</taxon>
        <taxon>Viridiplantae</taxon>
        <taxon>Streptophyta</taxon>
        <taxon>Embryophyta</taxon>
        <taxon>Tracheophyta</taxon>
        <taxon>Spermatophyta</taxon>
        <taxon>Magnoliopsida</taxon>
        <taxon>Ranunculales</taxon>
        <taxon>Papaveraceae</taxon>
        <taxon>Papaveroideae</taxon>
        <taxon>Macleaya</taxon>
    </lineage>
</organism>